<feature type="domain" description="Methylguanine DNA methyltransferase ribonuclease-like" evidence="10">
    <location>
        <begin position="7"/>
        <end position="66"/>
    </location>
</feature>
<name>A0A7G9GY02_9FUSO</name>
<dbReference type="GO" id="GO:0006281">
    <property type="term" value="P:DNA repair"/>
    <property type="evidence" value="ECO:0007669"/>
    <property type="project" value="UniProtKB-KW"/>
</dbReference>
<evidence type="ECO:0000259" key="9">
    <source>
        <dbReference type="Pfam" id="PF01035"/>
    </source>
</evidence>
<dbReference type="InterPro" id="IPR008332">
    <property type="entry name" value="MethylG_MeTrfase_N"/>
</dbReference>
<accession>A0A7G9GY02</accession>
<evidence type="ECO:0000256" key="7">
    <source>
        <dbReference type="ARBA" id="ARBA00023204"/>
    </source>
</evidence>
<reference evidence="11 12" key="1">
    <citation type="submission" date="2020-08" db="EMBL/GenBank/DDBJ databases">
        <authorList>
            <person name="Liu C."/>
            <person name="Sun Q."/>
        </authorList>
    </citation>
    <scope>NUCLEOTIDE SEQUENCE [LARGE SCALE GENOMIC DNA]</scope>
    <source>
        <strain evidence="11 12">NSJ-57</strain>
    </source>
</reference>
<organism evidence="11 12">
    <name type="scientific">Fusobacterium hominis</name>
    <dbReference type="NCBI Taxonomy" id="2764326"/>
    <lineage>
        <taxon>Bacteria</taxon>
        <taxon>Fusobacteriati</taxon>
        <taxon>Fusobacteriota</taxon>
        <taxon>Fusobacteriia</taxon>
        <taxon>Fusobacteriales</taxon>
        <taxon>Fusobacteriaceae</taxon>
        <taxon>Fusobacterium</taxon>
    </lineage>
</organism>
<protein>
    <recommendedName>
        <fullName evidence="3">methylated-DNA--[protein]-cysteine S-methyltransferase</fullName>
        <ecNumber evidence="3">2.1.1.63</ecNumber>
    </recommendedName>
</protein>
<dbReference type="AlphaFoldDB" id="A0A7G9GY02"/>
<dbReference type="SUPFAM" id="SSF53155">
    <property type="entry name" value="Methylated DNA-protein cysteine methyltransferase domain"/>
    <property type="match status" value="1"/>
</dbReference>
<dbReference type="InterPro" id="IPR036388">
    <property type="entry name" value="WH-like_DNA-bd_sf"/>
</dbReference>
<dbReference type="Gene3D" id="3.30.160.70">
    <property type="entry name" value="Methylated DNA-protein cysteine methyltransferase domain"/>
    <property type="match status" value="1"/>
</dbReference>
<keyword evidence="5 11" id="KW-0808">Transferase</keyword>
<keyword evidence="7" id="KW-0234">DNA repair</keyword>
<dbReference type="CDD" id="cd06445">
    <property type="entry name" value="ATase"/>
    <property type="match status" value="1"/>
</dbReference>
<comment type="catalytic activity">
    <reaction evidence="8">
        <text>a 6-O-methyl-2'-deoxyguanosine in DNA + L-cysteinyl-[protein] = S-methyl-L-cysteinyl-[protein] + a 2'-deoxyguanosine in DNA</text>
        <dbReference type="Rhea" id="RHEA:24000"/>
        <dbReference type="Rhea" id="RHEA-COMP:10131"/>
        <dbReference type="Rhea" id="RHEA-COMP:10132"/>
        <dbReference type="Rhea" id="RHEA-COMP:11367"/>
        <dbReference type="Rhea" id="RHEA-COMP:11368"/>
        <dbReference type="ChEBI" id="CHEBI:29950"/>
        <dbReference type="ChEBI" id="CHEBI:82612"/>
        <dbReference type="ChEBI" id="CHEBI:85445"/>
        <dbReference type="ChEBI" id="CHEBI:85448"/>
        <dbReference type="EC" id="2.1.1.63"/>
    </reaction>
</comment>
<comment type="similarity">
    <text evidence="2">Belongs to the MGMT family.</text>
</comment>
<dbReference type="InterPro" id="IPR036631">
    <property type="entry name" value="MGMT_N_sf"/>
</dbReference>
<dbReference type="NCBIfam" id="TIGR00589">
    <property type="entry name" value="ogt"/>
    <property type="match status" value="1"/>
</dbReference>
<dbReference type="InterPro" id="IPR014048">
    <property type="entry name" value="MethylDNA_cys_MeTrfase_DNA-bd"/>
</dbReference>
<dbReference type="EC" id="2.1.1.63" evidence="3"/>
<dbReference type="Pfam" id="PF01035">
    <property type="entry name" value="DNA_binding_1"/>
    <property type="match status" value="1"/>
</dbReference>
<dbReference type="Proteomes" id="UP000515913">
    <property type="component" value="Chromosome"/>
</dbReference>
<comment type="catalytic activity">
    <reaction evidence="1">
        <text>a 4-O-methyl-thymidine in DNA + L-cysteinyl-[protein] = a thymidine in DNA + S-methyl-L-cysteinyl-[protein]</text>
        <dbReference type="Rhea" id="RHEA:53428"/>
        <dbReference type="Rhea" id="RHEA-COMP:10131"/>
        <dbReference type="Rhea" id="RHEA-COMP:10132"/>
        <dbReference type="Rhea" id="RHEA-COMP:13555"/>
        <dbReference type="Rhea" id="RHEA-COMP:13556"/>
        <dbReference type="ChEBI" id="CHEBI:29950"/>
        <dbReference type="ChEBI" id="CHEBI:82612"/>
        <dbReference type="ChEBI" id="CHEBI:137386"/>
        <dbReference type="ChEBI" id="CHEBI:137387"/>
        <dbReference type="EC" id="2.1.1.63"/>
    </reaction>
</comment>
<dbReference type="KEGG" id="fho:H9Q81_02255"/>
<dbReference type="RefSeq" id="WP_101475004.1">
    <property type="nucleotide sequence ID" value="NZ_CP060637.1"/>
</dbReference>
<evidence type="ECO:0000313" key="12">
    <source>
        <dbReference type="Proteomes" id="UP000515913"/>
    </source>
</evidence>
<dbReference type="InterPro" id="IPR036217">
    <property type="entry name" value="MethylDNA_cys_MeTrfase_DNAb"/>
</dbReference>
<evidence type="ECO:0000313" key="11">
    <source>
        <dbReference type="EMBL" id="QNM15684.1"/>
    </source>
</evidence>
<keyword evidence="4 11" id="KW-0489">Methyltransferase</keyword>
<evidence type="ECO:0000256" key="4">
    <source>
        <dbReference type="ARBA" id="ARBA00022603"/>
    </source>
</evidence>
<dbReference type="Pfam" id="PF02870">
    <property type="entry name" value="Methyltransf_1N"/>
    <property type="match status" value="1"/>
</dbReference>
<proteinExistence type="inferred from homology"/>
<dbReference type="PANTHER" id="PTHR10815:SF13">
    <property type="entry name" value="METHYLATED-DNA--PROTEIN-CYSTEINE METHYLTRANSFERASE"/>
    <property type="match status" value="1"/>
</dbReference>
<gene>
    <name evidence="11" type="ORF">H9Q81_02255</name>
</gene>
<evidence type="ECO:0000256" key="2">
    <source>
        <dbReference type="ARBA" id="ARBA00008711"/>
    </source>
</evidence>
<evidence type="ECO:0000256" key="8">
    <source>
        <dbReference type="ARBA" id="ARBA00049348"/>
    </source>
</evidence>
<sequence>MLFFSHHTPIGIVTIFEDNGYIIKIDLKKYPHDSNYKKTNVISQCCNELDLYFSGQLTNFTVPIKLKGTKFQILVWQDLQNINYGQLKTYKDIAISIGNSKAYRAVGNACNKNPIPIIIPCHRAVGTNNLTGYAYGADIKKILLNIEINKEIP</sequence>
<dbReference type="PANTHER" id="PTHR10815">
    <property type="entry name" value="METHYLATED-DNA--PROTEIN-CYSTEINE METHYLTRANSFERASE"/>
    <property type="match status" value="1"/>
</dbReference>
<dbReference type="GO" id="GO:0032259">
    <property type="term" value="P:methylation"/>
    <property type="evidence" value="ECO:0007669"/>
    <property type="project" value="UniProtKB-KW"/>
</dbReference>
<evidence type="ECO:0000259" key="10">
    <source>
        <dbReference type="Pfam" id="PF02870"/>
    </source>
</evidence>
<evidence type="ECO:0000256" key="1">
    <source>
        <dbReference type="ARBA" id="ARBA00001286"/>
    </source>
</evidence>
<evidence type="ECO:0000256" key="6">
    <source>
        <dbReference type="ARBA" id="ARBA00022763"/>
    </source>
</evidence>
<keyword evidence="12" id="KW-1185">Reference proteome</keyword>
<evidence type="ECO:0000256" key="3">
    <source>
        <dbReference type="ARBA" id="ARBA00011918"/>
    </source>
</evidence>
<dbReference type="SUPFAM" id="SSF46767">
    <property type="entry name" value="Methylated DNA-protein cysteine methyltransferase, C-terminal domain"/>
    <property type="match status" value="1"/>
</dbReference>
<dbReference type="GO" id="GO:0003908">
    <property type="term" value="F:methylated-DNA-[protein]-cysteine S-methyltransferase activity"/>
    <property type="evidence" value="ECO:0007669"/>
    <property type="project" value="UniProtKB-EC"/>
</dbReference>
<evidence type="ECO:0000256" key="5">
    <source>
        <dbReference type="ARBA" id="ARBA00022679"/>
    </source>
</evidence>
<keyword evidence="6" id="KW-0227">DNA damage</keyword>
<dbReference type="Gene3D" id="1.10.10.10">
    <property type="entry name" value="Winged helix-like DNA-binding domain superfamily/Winged helix DNA-binding domain"/>
    <property type="match status" value="1"/>
</dbReference>
<dbReference type="EMBL" id="CP060637">
    <property type="protein sequence ID" value="QNM15684.1"/>
    <property type="molecule type" value="Genomic_DNA"/>
</dbReference>
<feature type="domain" description="Methylated-DNA-[protein]-cysteine S-methyltransferase DNA binding" evidence="9">
    <location>
        <begin position="71"/>
        <end position="147"/>
    </location>
</feature>
<dbReference type="FunFam" id="1.10.10.10:FF:000214">
    <property type="entry name" value="Methylated-DNA--protein-cysteine methyltransferase"/>
    <property type="match status" value="1"/>
</dbReference>